<name>G0WCJ9_NAUDC</name>
<dbReference type="KEGG" id="ndi:NDAI_0F01920"/>
<accession>G0WCJ9</accession>
<dbReference type="GeneID" id="11496848"/>
<keyword evidence="3" id="KW-1185">Reference proteome</keyword>
<dbReference type="AlphaFoldDB" id="G0WCJ9"/>
<feature type="transmembrane region" description="Helical" evidence="1">
    <location>
        <begin position="125"/>
        <end position="145"/>
    </location>
</feature>
<protein>
    <submittedName>
        <fullName evidence="2">Uncharacterized protein</fullName>
    </submittedName>
</protein>
<evidence type="ECO:0000313" key="3">
    <source>
        <dbReference type="Proteomes" id="UP000000689"/>
    </source>
</evidence>
<dbReference type="HOGENOM" id="CLU_1152039_0_0_1"/>
<reference evidence="2 3" key="1">
    <citation type="journal article" date="2011" name="Proc. Natl. Acad. Sci. U.S.A.">
        <title>Evolutionary erosion of yeast sex chromosomes by mating-type switching accidents.</title>
        <authorList>
            <person name="Gordon J.L."/>
            <person name="Armisen D."/>
            <person name="Proux-Wera E."/>
            <person name="Oheigeartaigh S.S."/>
            <person name="Byrne K.P."/>
            <person name="Wolfe K.H."/>
        </authorList>
    </citation>
    <scope>NUCLEOTIDE SEQUENCE [LARGE SCALE GENOMIC DNA]</scope>
    <source>
        <strain evidence="3">ATCC 10597 / BCRC 20456 / CBS 421 / NBRC 0211 / NRRL Y-12639</strain>
    </source>
</reference>
<feature type="transmembrane region" description="Helical" evidence="1">
    <location>
        <begin position="91"/>
        <end position="118"/>
    </location>
</feature>
<dbReference type="EMBL" id="HE580272">
    <property type="protein sequence ID" value="CCD25510.1"/>
    <property type="molecule type" value="Genomic_DNA"/>
</dbReference>
<proteinExistence type="predicted"/>
<dbReference type="Proteomes" id="UP000000689">
    <property type="component" value="Chromosome 6"/>
</dbReference>
<evidence type="ECO:0000256" key="1">
    <source>
        <dbReference type="SAM" id="Phobius"/>
    </source>
</evidence>
<sequence>MTPAYYGLVYKGNKYSCSGMMQFIRATSSPLFLNLQSKIMDVIERSKQTKIPLEVTHHDGFRVLERFNHKKDIEKFNKPSYLHISAVRKTLGLFACVIMLFSILTACTTPVTTIMTIFSKRGLKSFAYTATVTLFVYMACGALWIGKERCSTSPLALWFSSGNEVTAAACVAAFAISAVSGSFAAGMAQEGAKSSWQWWKGSAEVGKGSIAEDNSFFVPGYNLTLYNGSSHTNDLNHSIVA</sequence>
<keyword evidence="1" id="KW-0472">Membrane</keyword>
<keyword evidence="1" id="KW-1133">Transmembrane helix</keyword>
<gene>
    <name evidence="2" type="primary">NDAI0F01920</name>
    <name evidence="2" type="ordered locus">NDAI_0F01920</name>
</gene>
<dbReference type="RefSeq" id="XP_003670753.1">
    <property type="nucleotide sequence ID" value="XM_003670705.1"/>
</dbReference>
<feature type="transmembrane region" description="Helical" evidence="1">
    <location>
        <begin position="165"/>
        <end position="188"/>
    </location>
</feature>
<evidence type="ECO:0000313" key="2">
    <source>
        <dbReference type="EMBL" id="CCD25510.1"/>
    </source>
</evidence>
<keyword evidence="1" id="KW-0812">Transmembrane</keyword>
<organism evidence="2 3">
    <name type="scientific">Naumovozyma dairenensis (strain ATCC 10597 / BCRC 20456 / CBS 421 / NBRC 0211 / NRRL Y-12639)</name>
    <name type="common">Saccharomyces dairenensis</name>
    <dbReference type="NCBI Taxonomy" id="1071378"/>
    <lineage>
        <taxon>Eukaryota</taxon>
        <taxon>Fungi</taxon>
        <taxon>Dikarya</taxon>
        <taxon>Ascomycota</taxon>
        <taxon>Saccharomycotina</taxon>
        <taxon>Saccharomycetes</taxon>
        <taxon>Saccharomycetales</taxon>
        <taxon>Saccharomycetaceae</taxon>
        <taxon>Naumovozyma</taxon>
    </lineage>
</organism>